<keyword evidence="1" id="KW-0547">Nucleotide-binding</keyword>
<keyword evidence="7" id="KW-1185">Reference proteome</keyword>
<dbReference type="PRINTS" id="PR01590">
    <property type="entry name" value="HTHFIS"/>
</dbReference>
<dbReference type="InterPro" id="IPR058031">
    <property type="entry name" value="AAA_lid_NorR"/>
</dbReference>
<dbReference type="SUPFAM" id="SSF46689">
    <property type="entry name" value="Homeodomain-like"/>
    <property type="match status" value="1"/>
</dbReference>
<dbReference type="InterPro" id="IPR029016">
    <property type="entry name" value="GAF-like_dom_sf"/>
</dbReference>
<dbReference type="EMBL" id="BAAARB010000002">
    <property type="protein sequence ID" value="GAA2367631.1"/>
    <property type="molecule type" value="Genomic_DNA"/>
</dbReference>
<evidence type="ECO:0000313" key="6">
    <source>
        <dbReference type="EMBL" id="GAA2367631.1"/>
    </source>
</evidence>
<dbReference type="Gene3D" id="1.10.8.60">
    <property type="match status" value="1"/>
</dbReference>
<reference evidence="6 7" key="1">
    <citation type="journal article" date="2019" name="Int. J. Syst. Evol. Microbiol.">
        <title>The Global Catalogue of Microorganisms (GCM) 10K type strain sequencing project: providing services to taxonomists for standard genome sequencing and annotation.</title>
        <authorList>
            <consortium name="The Broad Institute Genomics Platform"/>
            <consortium name="The Broad Institute Genome Sequencing Center for Infectious Disease"/>
            <person name="Wu L."/>
            <person name="Ma J."/>
        </authorList>
    </citation>
    <scope>NUCLEOTIDE SEQUENCE [LARGE SCALE GENOMIC DNA]</scope>
    <source>
        <strain evidence="6 7">JCM 16227</strain>
    </source>
</reference>
<dbReference type="RefSeq" id="WP_346074738.1">
    <property type="nucleotide sequence ID" value="NZ_BAAARB010000002.1"/>
</dbReference>
<evidence type="ECO:0000256" key="3">
    <source>
        <dbReference type="ARBA" id="ARBA00023015"/>
    </source>
</evidence>
<dbReference type="SUPFAM" id="SSF52540">
    <property type="entry name" value="P-loop containing nucleoside triphosphate hydrolases"/>
    <property type="match status" value="1"/>
</dbReference>
<evidence type="ECO:0000256" key="1">
    <source>
        <dbReference type="ARBA" id="ARBA00022741"/>
    </source>
</evidence>
<dbReference type="Pfam" id="PF25601">
    <property type="entry name" value="AAA_lid_14"/>
    <property type="match status" value="1"/>
</dbReference>
<dbReference type="Gene3D" id="1.10.10.60">
    <property type="entry name" value="Homeodomain-like"/>
    <property type="match status" value="1"/>
</dbReference>
<dbReference type="Proteomes" id="UP001501170">
    <property type="component" value="Unassembled WGS sequence"/>
</dbReference>
<evidence type="ECO:0000313" key="7">
    <source>
        <dbReference type="Proteomes" id="UP001501170"/>
    </source>
</evidence>
<evidence type="ECO:0000259" key="5">
    <source>
        <dbReference type="PROSITE" id="PS50045"/>
    </source>
</evidence>
<keyword evidence="3" id="KW-0805">Transcription regulation</keyword>
<feature type="domain" description="Sigma-54 factor interaction" evidence="5">
    <location>
        <begin position="331"/>
        <end position="479"/>
    </location>
</feature>
<dbReference type="InterPro" id="IPR027417">
    <property type="entry name" value="P-loop_NTPase"/>
</dbReference>
<proteinExistence type="predicted"/>
<protein>
    <recommendedName>
        <fullName evidence="5">Sigma-54 factor interaction domain-containing protein</fullName>
    </recommendedName>
</protein>
<name>A0ABN3H3X9_9ACTN</name>
<keyword evidence="2" id="KW-0067">ATP-binding</keyword>
<evidence type="ECO:0000256" key="2">
    <source>
        <dbReference type="ARBA" id="ARBA00022840"/>
    </source>
</evidence>
<organism evidence="6 7">
    <name type="scientific">Gordonia cholesterolivorans</name>
    <dbReference type="NCBI Taxonomy" id="559625"/>
    <lineage>
        <taxon>Bacteria</taxon>
        <taxon>Bacillati</taxon>
        <taxon>Actinomycetota</taxon>
        <taxon>Actinomycetes</taxon>
        <taxon>Mycobacteriales</taxon>
        <taxon>Gordoniaceae</taxon>
        <taxon>Gordonia</taxon>
    </lineage>
</organism>
<dbReference type="PROSITE" id="PS50045">
    <property type="entry name" value="SIGMA54_INTERACT_4"/>
    <property type="match status" value="1"/>
</dbReference>
<comment type="caution">
    <text evidence="6">The sequence shown here is derived from an EMBL/GenBank/DDBJ whole genome shotgun (WGS) entry which is preliminary data.</text>
</comment>
<dbReference type="Pfam" id="PF02954">
    <property type="entry name" value="HTH_8"/>
    <property type="match status" value="1"/>
</dbReference>
<dbReference type="PANTHER" id="PTHR32071">
    <property type="entry name" value="TRANSCRIPTIONAL REGULATORY PROTEIN"/>
    <property type="match status" value="1"/>
</dbReference>
<evidence type="ECO:0000256" key="4">
    <source>
        <dbReference type="ARBA" id="ARBA00023163"/>
    </source>
</evidence>
<dbReference type="InterPro" id="IPR002197">
    <property type="entry name" value="HTH_Fis"/>
</dbReference>
<sequence length="550" mass="60149">MSNNDAVTLTSRGALWSDRALHASWMRSQQYGLDPSKPMDPPTTDGIDTGSRLFRAATPVLRRMCAGIEGERLSVMLIGAQAEILTTVNGCAQIDHVVERIGATPGAVWREDTTGTNALATPFETRRPLFVRGVEHYVQDLHGYSCYGRPIFNPLNGRLMGVLDIMSVAGAESGLMRPFIDTAIAEIERNIRSTSSGSTRSVIRAFEDAARHPAVVVVALSRAMVLQSSMAARTLSATDVSALQQLADGVRTATRTELELTSGNTARVEMEPIDGADGVLIRVQARQRPAVPRTADRLRYWSRVQNWVDDIRDSCRSGVIVGEPGSGRTTALAGAAGGRARHAIDGRTDDPTEVENRLRSLINDPGREVLTIDNLDLLPQSARNLTENLLVGQAQRVLAATSAPRPGDADNARLLDLFEDRLDLPALRDQRSELIDLLNEVAGPGVRYRFTPHATRVLESYSWPGNHRELAGVLRSLERSRGTLIDVTDLPIALRMKATTKQMTPWQQASCDAIMRAMEICHGNKAHAADYLGISRSTLYHHIKEYGITV</sequence>
<dbReference type="Gene3D" id="3.30.450.40">
    <property type="match status" value="1"/>
</dbReference>
<keyword evidence="4" id="KW-0804">Transcription</keyword>
<dbReference type="InterPro" id="IPR009057">
    <property type="entry name" value="Homeodomain-like_sf"/>
</dbReference>
<accession>A0ABN3H3X9</accession>
<gene>
    <name evidence="6" type="ORF">GCM10009855_03570</name>
</gene>
<dbReference type="InterPro" id="IPR002078">
    <property type="entry name" value="Sigma_54_int"/>
</dbReference>